<dbReference type="SUPFAM" id="SSF53850">
    <property type="entry name" value="Periplasmic binding protein-like II"/>
    <property type="match status" value="1"/>
</dbReference>
<evidence type="ECO:0000256" key="1">
    <source>
        <dbReference type="ARBA" id="ARBA00004635"/>
    </source>
</evidence>
<evidence type="ECO:0000256" key="7">
    <source>
        <dbReference type="SAM" id="MobiDB-lite"/>
    </source>
</evidence>
<dbReference type="Proteomes" id="UP000595278">
    <property type="component" value="Chromosome"/>
</dbReference>
<evidence type="ECO:0000256" key="6">
    <source>
        <dbReference type="ARBA" id="ARBA00023288"/>
    </source>
</evidence>
<dbReference type="PANTHER" id="PTHR30429">
    <property type="entry name" value="D-METHIONINE-BINDING LIPOPROTEIN METQ"/>
    <property type="match status" value="1"/>
</dbReference>
<evidence type="ECO:0008006" key="10">
    <source>
        <dbReference type="Google" id="ProtNLM"/>
    </source>
</evidence>
<evidence type="ECO:0000313" key="9">
    <source>
        <dbReference type="Proteomes" id="UP000595278"/>
    </source>
</evidence>
<keyword evidence="6" id="KW-0449">Lipoprotein</keyword>
<evidence type="ECO:0000256" key="3">
    <source>
        <dbReference type="ARBA" id="ARBA00022729"/>
    </source>
</evidence>
<proteinExistence type="inferred from homology"/>
<dbReference type="InterPro" id="IPR004872">
    <property type="entry name" value="Lipoprotein_NlpA"/>
</dbReference>
<comment type="subcellular location">
    <subcellularLocation>
        <location evidence="1">Membrane</location>
        <topology evidence="1">Lipid-anchor</topology>
    </subcellularLocation>
</comment>
<keyword evidence="3" id="KW-0732">Signal</keyword>
<keyword evidence="4" id="KW-0472">Membrane</keyword>
<evidence type="ECO:0000313" key="8">
    <source>
        <dbReference type="EMBL" id="QQP85667.1"/>
    </source>
</evidence>
<feature type="compositionally biased region" description="Basic and acidic residues" evidence="7">
    <location>
        <begin position="292"/>
        <end position="307"/>
    </location>
</feature>
<dbReference type="Gene3D" id="3.40.190.10">
    <property type="entry name" value="Periplasmic binding protein-like II"/>
    <property type="match status" value="2"/>
</dbReference>
<dbReference type="RefSeq" id="WP_201092510.1">
    <property type="nucleotide sequence ID" value="NZ_CP067393.1"/>
</dbReference>
<protein>
    <recommendedName>
        <fullName evidence="10">Lipoprotein</fullName>
    </recommendedName>
</protein>
<keyword evidence="9" id="KW-1185">Reference proteome</keyword>
<dbReference type="Pfam" id="PF03180">
    <property type="entry name" value="Lipoprotein_9"/>
    <property type="match status" value="1"/>
</dbReference>
<feature type="compositionally biased region" description="Polar residues" evidence="7">
    <location>
        <begin position="281"/>
        <end position="291"/>
    </location>
</feature>
<feature type="region of interest" description="Disordered" evidence="7">
    <location>
        <begin position="279"/>
        <end position="307"/>
    </location>
</feature>
<dbReference type="GO" id="GO:0016020">
    <property type="term" value="C:membrane"/>
    <property type="evidence" value="ECO:0007669"/>
    <property type="project" value="UniProtKB-SubCell"/>
</dbReference>
<comment type="similarity">
    <text evidence="2">Belongs to the NlpA lipoprotein family.</text>
</comment>
<keyword evidence="5" id="KW-0564">Palmitate</keyword>
<evidence type="ECO:0000256" key="4">
    <source>
        <dbReference type="ARBA" id="ARBA00023136"/>
    </source>
</evidence>
<dbReference type="CDD" id="cd13599">
    <property type="entry name" value="PBP2_lipoprotein_Gna1946"/>
    <property type="match status" value="1"/>
</dbReference>
<evidence type="ECO:0000256" key="2">
    <source>
        <dbReference type="ARBA" id="ARBA00008973"/>
    </source>
</evidence>
<dbReference type="KEGG" id="eaz:JHT90_15075"/>
<evidence type="ECO:0000256" key="5">
    <source>
        <dbReference type="ARBA" id="ARBA00023139"/>
    </source>
</evidence>
<name>A0A974NFY4_9GAMM</name>
<organism evidence="8 9">
    <name type="scientific">Entomomonas asaccharolytica</name>
    <dbReference type="NCBI Taxonomy" id="2785331"/>
    <lineage>
        <taxon>Bacteria</taxon>
        <taxon>Pseudomonadati</taxon>
        <taxon>Pseudomonadota</taxon>
        <taxon>Gammaproteobacteria</taxon>
        <taxon>Pseudomonadales</taxon>
        <taxon>Pseudomonadaceae</taxon>
        <taxon>Entomomonas</taxon>
    </lineage>
</organism>
<reference evidence="8 9" key="1">
    <citation type="submission" date="2021-01" db="EMBL/GenBank/DDBJ databases">
        <title>Entomomonas sp. F2A isolated from a house cricket (Acheta domesticus).</title>
        <authorList>
            <person name="Spergser J."/>
            <person name="Busse H.-J."/>
        </authorList>
    </citation>
    <scope>NUCLEOTIDE SEQUENCE [LARGE SCALE GENOMIC DNA]</scope>
    <source>
        <strain evidence="8 9">F2A</strain>
    </source>
</reference>
<dbReference type="AlphaFoldDB" id="A0A974NFY4"/>
<accession>A0A974NFY4</accession>
<gene>
    <name evidence="8" type="ORF">JHT90_15075</name>
</gene>
<sequence length="307" mass="34274">MQNNIVLKILGSGLLAACLGLTGCDNKKPEDHSSHNAESTVKRTIVFGTTVGDFGDMVKFSIKPILERKGYEVKLTEFTDYVQPNLALAEGSIDVNIFQHKPYLDTFKQERKLDLTPVFQVPTAPLGIYSGRLGKLDEAKQGMTVSVPNDPSNFARALVMMDELGWVTLKDNINPLTASERDIQENKYDIKLVQLEAAQIPRARNDVDFAIINGNYAVSSGVDLTTALYKEPSFAYVNWGVIRTKDIETPWAKDIIAAYNSDEFKAYSHKTFAGYKWPANWNENQPTNTTSAEDKHEQENSTEEVAK</sequence>
<dbReference type="PANTHER" id="PTHR30429:SF0">
    <property type="entry name" value="METHIONINE-BINDING LIPOPROTEIN METQ"/>
    <property type="match status" value="1"/>
</dbReference>
<dbReference type="EMBL" id="CP067393">
    <property type="protein sequence ID" value="QQP85667.1"/>
    <property type="molecule type" value="Genomic_DNA"/>
</dbReference>